<evidence type="ECO:0000256" key="1">
    <source>
        <dbReference type="SAM" id="MobiDB-lite"/>
    </source>
</evidence>
<comment type="caution">
    <text evidence="2">The sequence shown here is derived from an EMBL/GenBank/DDBJ whole genome shotgun (WGS) entry which is preliminary data.</text>
</comment>
<feature type="region of interest" description="Disordered" evidence="1">
    <location>
        <begin position="1"/>
        <end position="45"/>
    </location>
</feature>
<dbReference type="EMBL" id="JASSZA010000009">
    <property type="protein sequence ID" value="KAK2103033.1"/>
    <property type="molecule type" value="Genomic_DNA"/>
</dbReference>
<proteinExistence type="predicted"/>
<protein>
    <submittedName>
        <fullName evidence="2">Fibrosin-1-like protein</fullName>
    </submittedName>
</protein>
<name>A0ABQ9V108_SAGOE</name>
<accession>A0ABQ9V108</accession>
<evidence type="ECO:0000313" key="3">
    <source>
        <dbReference type="Proteomes" id="UP001266305"/>
    </source>
</evidence>
<keyword evidence="3" id="KW-1185">Reference proteome</keyword>
<dbReference type="Proteomes" id="UP001266305">
    <property type="component" value="Unassembled WGS sequence"/>
</dbReference>
<evidence type="ECO:0000313" key="2">
    <source>
        <dbReference type="EMBL" id="KAK2103033.1"/>
    </source>
</evidence>
<organism evidence="2 3">
    <name type="scientific">Saguinus oedipus</name>
    <name type="common">Cotton-top tamarin</name>
    <name type="synonym">Oedipomidas oedipus</name>
    <dbReference type="NCBI Taxonomy" id="9490"/>
    <lineage>
        <taxon>Eukaryota</taxon>
        <taxon>Metazoa</taxon>
        <taxon>Chordata</taxon>
        <taxon>Craniata</taxon>
        <taxon>Vertebrata</taxon>
        <taxon>Euteleostomi</taxon>
        <taxon>Mammalia</taxon>
        <taxon>Eutheria</taxon>
        <taxon>Euarchontoglires</taxon>
        <taxon>Primates</taxon>
        <taxon>Haplorrhini</taxon>
        <taxon>Platyrrhini</taxon>
        <taxon>Cebidae</taxon>
        <taxon>Callitrichinae</taxon>
        <taxon>Saguinus</taxon>
    </lineage>
</organism>
<sequence length="72" mass="7461">MPERQVAVGMKVTVSKGGDRDSDDDSVLEATSSRWSSSRDPLSDVSTQLPVLGAGLAWAACAEAPGQGPDFP</sequence>
<reference evidence="2 3" key="1">
    <citation type="submission" date="2023-05" db="EMBL/GenBank/DDBJ databases">
        <title>B98-5 Cell Line De Novo Hybrid Assembly: An Optical Mapping Approach.</title>
        <authorList>
            <person name="Kananen K."/>
            <person name="Auerbach J.A."/>
            <person name="Kautto E."/>
            <person name="Blachly J.S."/>
        </authorList>
    </citation>
    <scope>NUCLEOTIDE SEQUENCE [LARGE SCALE GENOMIC DNA]</scope>
    <source>
        <strain evidence="2">B95-8</strain>
        <tissue evidence="2">Cell line</tissue>
    </source>
</reference>
<gene>
    <name evidence="2" type="primary">FBRSL1_2</name>
    <name evidence="2" type="ORF">P7K49_020700</name>
</gene>